<evidence type="ECO:0000313" key="7">
    <source>
        <dbReference type="EMBL" id="MDL9978956.1"/>
    </source>
</evidence>
<comment type="subcellular location">
    <subcellularLocation>
        <location evidence="1">Cell membrane</location>
        <topology evidence="1">Multi-pass membrane protein</topology>
    </subcellularLocation>
</comment>
<reference evidence="7 8" key="1">
    <citation type="submission" date="2023-06" db="EMBL/GenBank/DDBJ databases">
        <title>Microbacterium sp. nov., isolated from a waste landfill.</title>
        <authorList>
            <person name="Wen W."/>
        </authorList>
    </citation>
    <scope>NUCLEOTIDE SEQUENCE [LARGE SCALE GENOMIC DNA]</scope>
    <source>
        <strain evidence="7 8">ASV49</strain>
    </source>
</reference>
<evidence type="ECO:0000256" key="2">
    <source>
        <dbReference type="ARBA" id="ARBA00022692"/>
    </source>
</evidence>
<gene>
    <name evidence="7" type="ORF">QSV35_06405</name>
</gene>
<dbReference type="PANTHER" id="PTHR23528:SF1">
    <property type="entry name" value="MAJOR FACILITATOR SUPERFAMILY (MFS) PROFILE DOMAIN-CONTAINING PROTEIN"/>
    <property type="match status" value="1"/>
</dbReference>
<feature type="transmembrane region" description="Helical" evidence="5">
    <location>
        <begin position="229"/>
        <end position="254"/>
    </location>
</feature>
<proteinExistence type="predicted"/>
<dbReference type="InterPro" id="IPR036259">
    <property type="entry name" value="MFS_trans_sf"/>
</dbReference>
<feature type="transmembrane region" description="Helical" evidence="5">
    <location>
        <begin position="183"/>
        <end position="202"/>
    </location>
</feature>
<evidence type="ECO:0000313" key="8">
    <source>
        <dbReference type="Proteomes" id="UP001235064"/>
    </source>
</evidence>
<dbReference type="PROSITE" id="PS50850">
    <property type="entry name" value="MFS"/>
    <property type="match status" value="1"/>
</dbReference>
<feature type="domain" description="Major facilitator superfamily (MFS) profile" evidence="6">
    <location>
        <begin position="22"/>
        <end position="408"/>
    </location>
</feature>
<evidence type="ECO:0000256" key="5">
    <source>
        <dbReference type="SAM" id="Phobius"/>
    </source>
</evidence>
<comment type="caution">
    <text evidence="7">The sequence shown here is derived from an EMBL/GenBank/DDBJ whole genome shotgun (WGS) entry which is preliminary data.</text>
</comment>
<dbReference type="EMBL" id="JASXSZ010000002">
    <property type="protein sequence ID" value="MDL9978956.1"/>
    <property type="molecule type" value="Genomic_DNA"/>
</dbReference>
<dbReference type="InterPro" id="IPR020846">
    <property type="entry name" value="MFS_dom"/>
</dbReference>
<feature type="transmembrane region" description="Helical" evidence="5">
    <location>
        <begin position="21"/>
        <end position="43"/>
    </location>
</feature>
<dbReference type="RefSeq" id="WP_286287837.1">
    <property type="nucleotide sequence ID" value="NZ_JASXSZ010000002.1"/>
</dbReference>
<accession>A0ABT7MWX0</accession>
<keyword evidence="2 5" id="KW-0812">Transmembrane</keyword>
<feature type="transmembrane region" description="Helical" evidence="5">
    <location>
        <begin position="266"/>
        <end position="285"/>
    </location>
</feature>
<feature type="transmembrane region" description="Helical" evidence="5">
    <location>
        <begin position="95"/>
        <end position="111"/>
    </location>
</feature>
<dbReference type="InterPro" id="IPR011701">
    <property type="entry name" value="MFS"/>
</dbReference>
<organism evidence="7 8">
    <name type="scientific">Microbacterium candidum</name>
    <dbReference type="NCBI Taxonomy" id="3041922"/>
    <lineage>
        <taxon>Bacteria</taxon>
        <taxon>Bacillati</taxon>
        <taxon>Actinomycetota</taxon>
        <taxon>Actinomycetes</taxon>
        <taxon>Micrococcales</taxon>
        <taxon>Microbacteriaceae</taxon>
        <taxon>Microbacterium</taxon>
    </lineage>
</organism>
<keyword evidence="3 5" id="KW-1133">Transmembrane helix</keyword>
<name>A0ABT7MWX0_9MICO</name>
<evidence type="ECO:0000259" key="6">
    <source>
        <dbReference type="PROSITE" id="PS50850"/>
    </source>
</evidence>
<keyword evidence="4 5" id="KW-0472">Membrane</keyword>
<evidence type="ECO:0000256" key="3">
    <source>
        <dbReference type="ARBA" id="ARBA00022989"/>
    </source>
</evidence>
<protein>
    <submittedName>
        <fullName evidence="7">MFS transporter</fullName>
    </submittedName>
</protein>
<dbReference type="PANTHER" id="PTHR23528">
    <property type="match status" value="1"/>
</dbReference>
<keyword evidence="8" id="KW-1185">Reference proteome</keyword>
<dbReference type="SUPFAM" id="SSF103473">
    <property type="entry name" value="MFS general substrate transporter"/>
    <property type="match status" value="1"/>
</dbReference>
<feature type="transmembrane region" description="Helical" evidence="5">
    <location>
        <begin position="117"/>
        <end position="143"/>
    </location>
</feature>
<dbReference type="Gene3D" id="1.20.1250.20">
    <property type="entry name" value="MFS general substrate transporter like domains"/>
    <property type="match status" value="2"/>
</dbReference>
<evidence type="ECO:0000256" key="4">
    <source>
        <dbReference type="ARBA" id="ARBA00023136"/>
    </source>
</evidence>
<dbReference type="Pfam" id="PF07690">
    <property type="entry name" value="MFS_1"/>
    <property type="match status" value="1"/>
</dbReference>
<feature type="transmembrane region" description="Helical" evidence="5">
    <location>
        <begin position="384"/>
        <end position="404"/>
    </location>
</feature>
<feature type="transmembrane region" description="Helical" evidence="5">
    <location>
        <begin position="63"/>
        <end position="83"/>
    </location>
</feature>
<evidence type="ECO:0000256" key="1">
    <source>
        <dbReference type="ARBA" id="ARBA00004651"/>
    </source>
</evidence>
<feature type="transmembrane region" description="Helical" evidence="5">
    <location>
        <begin position="155"/>
        <end position="177"/>
    </location>
</feature>
<sequence>MTTGEAELTTEAVRTTPVSRTWLVLFALAWFGFWLLVMLPGQFMVVKLASVISPGEKVGVSSFLIAEMQLALVVFVPIIGWLCDRSRPRFGRRRTWALGGLILATVPFAFVGQQHSWILAAVLLGIVAIGEAAVLVSLSAIIADRVPVAQRGRASAAMGVPQVIALAGGMIVVTDLVDGVPESWMVIALLALVTPLPFLFAYREARPGERVPASHADRGRPRLRGYRDFGWATLSRVLVNVGNLVGTTYLLFFLSDVLKLRDPDSPLMVLILVYLGACALASWAGGLLTDRWRSRRALVAASAGFQAAAALVLALIPTWSVSIVAAVLLGIGYGLFLSVDQALLTDLLPDPRTRARDLGFANSAQQIPLAPLIGWAVLSVAGYSQLYVVAAVIMAIGGICVYRIRSVR</sequence>
<dbReference type="Proteomes" id="UP001235064">
    <property type="component" value="Unassembled WGS sequence"/>
</dbReference>
<dbReference type="CDD" id="cd06174">
    <property type="entry name" value="MFS"/>
    <property type="match status" value="1"/>
</dbReference>